<dbReference type="GO" id="GO:0004553">
    <property type="term" value="F:hydrolase activity, hydrolyzing O-glycosyl compounds"/>
    <property type="evidence" value="ECO:0007669"/>
    <property type="project" value="InterPro"/>
</dbReference>
<dbReference type="InterPro" id="IPR006103">
    <property type="entry name" value="Glyco_hydro_2_cat"/>
</dbReference>
<keyword evidence="3 8" id="KW-0378">Hydrolase</keyword>
<evidence type="ECO:0000259" key="6">
    <source>
        <dbReference type="Pfam" id="PF02836"/>
    </source>
</evidence>
<dbReference type="Pfam" id="PF02837">
    <property type="entry name" value="Glyco_hydro_2_N"/>
    <property type="match status" value="1"/>
</dbReference>
<dbReference type="GO" id="GO:0005975">
    <property type="term" value="P:carbohydrate metabolic process"/>
    <property type="evidence" value="ECO:0007669"/>
    <property type="project" value="InterPro"/>
</dbReference>
<evidence type="ECO:0000256" key="2">
    <source>
        <dbReference type="ARBA" id="ARBA00022729"/>
    </source>
</evidence>
<evidence type="ECO:0000256" key="4">
    <source>
        <dbReference type="ARBA" id="ARBA00023295"/>
    </source>
</evidence>
<evidence type="ECO:0000313" key="8">
    <source>
        <dbReference type="EMBL" id="EGG55573.1"/>
    </source>
</evidence>
<reference evidence="8 9" key="1">
    <citation type="submission" date="2011-02" db="EMBL/GenBank/DDBJ databases">
        <authorList>
            <person name="Weinstock G."/>
            <person name="Sodergren E."/>
            <person name="Clifton S."/>
            <person name="Fulton L."/>
            <person name="Fulton B."/>
            <person name="Courtney L."/>
            <person name="Fronick C."/>
            <person name="Harrison M."/>
            <person name="Strong C."/>
            <person name="Farmer C."/>
            <person name="Delahaunty K."/>
            <person name="Markovic C."/>
            <person name="Hall O."/>
            <person name="Minx P."/>
            <person name="Tomlinson C."/>
            <person name="Mitreva M."/>
            <person name="Hou S."/>
            <person name="Chen J."/>
            <person name="Wollam A."/>
            <person name="Pepin K.H."/>
            <person name="Johnson M."/>
            <person name="Bhonagiri V."/>
            <person name="Zhang X."/>
            <person name="Suruliraj S."/>
            <person name="Warren W."/>
            <person name="Chinwalla A."/>
            <person name="Mardis E.R."/>
            <person name="Wilson R.K."/>
        </authorList>
    </citation>
    <scope>NUCLEOTIDE SEQUENCE [LARGE SCALE GENOMIC DNA]</scope>
    <source>
        <strain evidence="8 9">YIT 11841</strain>
    </source>
</reference>
<dbReference type="InterPro" id="IPR013517">
    <property type="entry name" value="FG-GAP"/>
</dbReference>
<dbReference type="InterPro" id="IPR006104">
    <property type="entry name" value="Glyco_hydro_2_N"/>
</dbReference>
<feature type="domain" description="Glycosyl hydrolases family 2 sugar binding" evidence="7">
    <location>
        <begin position="100"/>
        <end position="192"/>
    </location>
</feature>
<proteinExistence type="inferred from homology"/>
<name>F3QS10_9BACT</name>
<dbReference type="eggNOG" id="COG4733">
    <property type="taxonomic scope" value="Bacteria"/>
</dbReference>
<accession>F3QS10</accession>
<dbReference type="InterPro" id="IPR008979">
    <property type="entry name" value="Galactose-bd-like_sf"/>
</dbReference>
<dbReference type="EMBL" id="AFBR01000024">
    <property type="protein sequence ID" value="EGG55573.1"/>
    <property type="molecule type" value="Genomic_DNA"/>
</dbReference>
<comment type="similarity">
    <text evidence="1">Belongs to the glycosyl hydrolase 2 family.</text>
</comment>
<dbReference type="Gene3D" id="2.60.40.10">
    <property type="entry name" value="Immunoglobulins"/>
    <property type="match status" value="2"/>
</dbReference>
<evidence type="ECO:0000313" key="9">
    <source>
        <dbReference type="Proteomes" id="UP000005546"/>
    </source>
</evidence>
<dbReference type="Pfam" id="PF00703">
    <property type="entry name" value="Glyco_hydro_2"/>
    <property type="match status" value="1"/>
</dbReference>
<dbReference type="PANTHER" id="PTHR42732:SF2">
    <property type="entry name" value="BETA-MANNOSIDASE"/>
    <property type="match status" value="1"/>
</dbReference>
<dbReference type="InterPro" id="IPR013783">
    <property type="entry name" value="Ig-like_fold"/>
</dbReference>
<dbReference type="SUPFAM" id="SSF69318">
    <property type="entry name" value="Integrin alpha N-terminal domain"/>
    <property type="match status" value="1"/>
</dbReference>
<dbReference type="OrthoDB" id="1047314at2"/>
<dbReference type="InterPro" id="IPR028994">
    <property type="entry name" value="Integrin_alpha_N"/>
</dbReference>
<dbReference type="Pfam" id="PF02836">
    <property type="entry name" value="Glyco_hydro_2_C"/>
    <property type="match status" value="1"/>
</dbReference>
<dbReference type="SUPFAM" id="SSF49303">
    <property type="entry name" value="beta-Galactosidase/glucuronidase domain"/>
    <property type="match status" value="1"/>
</dbReference>
<feature type="domain" description="Glycoside hydrolase family 2 catalytic" evidence="6">
    <location>
        <begin position="369"/>
        <end position="504"/>
    </location>
</feature>
<dbReference type="InterPro" id="IPR036156">
    <property type="entry name" value="Beta-gal/glucu_dom_sf"/>
</dbReference>
<evidence type="ECO:0000256" key="1">
    <source>
        <dbReference type="ARBA" id="ARBA00007401"/>
    </source>
</evidence>
<dbReference type="HOGENOM" id="CLU_004726_0_0_10"/>
<dbReference type="RefSeq" id="WP_008625694.1">
    <property type="nucleotide sequence ID" value="NZ_GL883827.1"/>
</dbReference>
<organism evidence="8 9">
    <name type="scientific">Paraprevotella xylaniphila YIT 11841</name>
    <dbReference type="NCBI Taxonomy" id="762982"/>
    <lineage>
        <taxon>Bacteria</taxon>
        <taxon>Pseudomonadati</taxon>
        <taxon>Bacteroidota</taxon>
        <taxon>Bacteroidia</taxon>
        <taxon>Bacteroidales</taxon>
        <taxon>Prevotellaceae</taxon>
        <taxon>Paraprevotella</taxon>
    </lineage>
</organism>
<dbReference type="Pfam" id="PF13517">
    <property type="entry name" value="FG-GAP_3"/>
    <property type="match status" value="2"/>
</dbReference>
<dbReference type="Gene3D" id="2.60.120.260">
    <property type="entry name" value="Galactose-binding domain-like"/>
    <property type="match status" value="1"/>
</dbReference>
<comment type="caution">
    <text evidence="8">The sequence shown here is derived from an EMBL/GenBank/DDBJ whole genome shotgun (WGS) entry which is preliminary data.</text>
</comment>
<sequence length="1446" mass="162782">MRGEHAPASISKMTIMKIKHMIAVSLLLLTGIRTANAVEWQMKQGPMMTPWSETLDPENVLGEYPRPQMERQEWMNLNGIWDLRKAIQDEDYSPDFIYDKKILVPFPLESAISGVMEESDNQCYWYRRTLTIPESMKGKNILLHFDAVDWKAIVYVNGKKVGQHTGGYDPFYFDITSALTDGGEQEIAVYIHDNTGAEGQPKGKQALDKWGCWYTPVSGIWQTVWLEPVNPVHITRLSIEPDVDNSCFKLQVNATGDSEATADIRLSDPDGNTVASLQGVATGTPCTLPVNAPELWSPEHPYLYDLNITLSSEGQQTDAVKSYCGMRKIEVKNVDGTPRIFLNDTQIFQMGPLDQGWWPDGLYTAPSDEALLFDIKAMKELGFNMIRKHIKVEPSRWYMHCDREGILVWQDLPSPNLPAGHEAFARQNFEEEAVRIIDAFENHPSIVQWVVFNEGWGQFDTERMTQVVIDKVSPQSLVCCASGWNDAEIGDIKDSHSYPYPSCPIDQKRACVNGEYGGITLKVPGHIWPGGDFGYTTVETAEDFTIMFNDLADKIKDHYYYGLNAAVYTQLSDVEIEKNGIYTYDRRILKPYSPTGELKDKILECINMPQSDVKIQPVVSTAKEHKYKWKFITEDNAPRHWFSKGFDDSLWPKGTAAFGKSSLWNTQGLISIPWTTPQIYMRRWFYLGDVTQEMIDCMRFMIYHDDDIFIYINGVWAATKKGSVSNYIPYDISDEARQTLKPNSWNLIAVKCIQGSGEQIVDVGISAFSATDFHYKEVYDEFTNEDFTELPEPGNPTEPVFEKVKYPVPAEQAATAISRGQFLHSTDRSNAAWGDFDNDGFLEVTYSGNNEHQRITSRKKFSALYDYQEDGTFKKLDSPFDVVYYACPTWFDYNNDGLMDLFVPGVKSMDYENDLDDVVAYLYENKGIGPDGQYVFEEVNQATPESNLMGISPIYGSLDGGRSRHYVSVGDYDKDGYLDLIIAGLDDYEDKDGITDENGNPVVHHDRRVLYLYKNNKGKGFIRQETPLDGDKPFTGLSRGSVHFADMDNDGWLDIISSGYGPGEGNLRIYWNNGDGTFSENGQYLYGSYDSSCFPCDLNADRWTDIVVTGYSATKGQNAKSFYVYRNKGGRTFEMLDDLFCGFEGVDGATPSFGDVNHDGLPDILAGGHGESHEITTWLYLNRGDFCFKPYGGWYDTESPWTFNRITHGNNHLIDFDNDGYLDAWNMGWAHSDVCSRECATELYRNMSSDKGAVPNGAPTAPKNLKAVYDQATKMVTFSWDAASDDVTPQEALQYNLYLKKSGSDNIFMTVPADVQTGFIKTGEISGQISTTVYSMYIDDEEATYEWGVQAIDNGKRGGAFTQSRFDPSGSSVEEYMLPGVRIYGANGKLHYHVNESTTLTIMDETGTTISHMTVNGSGTTDIPLHGVYLIKADIGNKAQTFKVVL</sequence>
<evidence type="ECO:0000259" key="7">
    <source>
        <dbReference type="Pfam" id="PF02837"/>
    </source>
</evidence>
<gene>
    <name evidence="8" type="ORF">HMPREF9442_00965</name>
</gene>
<dbReference type="PANTHER" id="PTHR42732">
    <property type="entry name" value="BETA-GALACTOSIDASE"/>
    <property type="match status" value="1"/>
</dbReference>
<keyword evidence="2" id="KW-0732">Signal</keyword>
<keyword evidence="4" id="KW-0326">Glycosidase</keyword>
<feature type="domain" description="Glycoside hydrolase family 2 immunoglobulin-like beta-sandwich" evidence="5">
    <location>
        <begin position="232"/>
        <end position="327"/>
    </location>
</feature>
<evidence type="ECO:0000259" key="5">
    <source>
        <dbReference type="Pfam" id="PF00703"/>
    </source>
</evidence>
<keyword evidence="9" id="KW-1185">Reference proteome</keyword>
<dbReference type="Proteomes" id="UP000005546">
    <property type="component" value="Unassembled WGS sequence"/>
</dbReference>
<dbReference type="STRING" id="762982.HMPREF9442_00965"/>
<dbReference type="SUPFAM" id="SSF49785">
    <property type="entry name" value="Galactose-binding domain-like"/>
    <property type="match status" value="1"/>
</dbReference>
<dbReference type="InterPro" id="IPR006102">
    <property type="entry name" value="Ig-like_GH2"/>
</dbReference>
<protein>
    <submittedName>
        <fullName evidence="8">Glycosyl hydrolase family 2, sugar binding domain protein</fullName>
    </submittedName>
</protein>
<dbReference type="InterPro" id="IPR017853">
    <property type="entry name" value="GH"/>
</dbReference>
<dbReference type="SUPFAM" id="SSF51445">
    <property type="entry name" value="(Trans)glycosidases"/>
    <property type="match status" value="1"/>
</dbReference>
<evidence type="ECO:0000256" key="3">
    <source>
        <dbReference type="ARBA" id="ARBA00022801"/>
    </source>
</evidence>
<dbReference type="Gene3D" id="2.130.10.130">
    <property type="entry name" value="Integrin alpha, N-terminal"/>
    <property type="match status" value="2"/>
</dbReference>
<dbReference type="Gene3D" id="3.20.20.80">
    <property type="entry name" value="Glycosidases"/>
    <property type="match status" value="1"/>
</dbReference>
<dbReference type="eggNOG" id="COG3250">
    <property type="taxonomic scope" value="Bacteria"/>
</dbReference>
<dbReference type="InterPro" id="IPR051913">
    <property type="entry name" value="GH2_Domain-Containing"/>
</dbReference>